<dbReference type="EMBL" id="CP022987">
    <property type="protein sequence ID" value="QAA94565.1"/>
    <property type="molecule type" value="Genomic_DNA"/>
</dbReference>
<dbReference type="Gene3D" id="3.20.20.140">
    <property type="entry name" value="Metal-dependent hydrolases"/>
    <property type="match status" value="1"/>
</dbReference>
<sequence length="319" mass="35086">MYAVFDLLNGARMTAQYAESSLKHGVEAVHITLNNYRGINPVPDLRHSLKELAAYRKHLGSLAELTHVVETYDDFARAKADGKLAVVLGYQNVPGVERDLGLMELFHGLGVRVVQIAHNIRNLYGDGCAEPANAGLSSLGREMVSVLDELGIVIDLSHVGDQSALDVLDLSRKPVSITHANCYTLCKNARNKSDAVLDRLKANGGVLGITYLPPLVLLPGERKAEVADVVAHIDYAVKRIGAEHVGLGSDFITDQPAERYQEFMRKPEVYGTWPWLYPINDLQQQQDMLASLSDTGLTEAQIRGIAQDNFMRLFRAVLA</sequence>
<proteinExistence type="predicted"/>
<evidence type="ECO:0000313" key="1">
    <source>
        <dbReference type="EMBL" id="QAA94565.1"/>
    </source>
</evidence>
<organism evidence="1 2">
    <name type="scientific">Pollutimonas thiosulfatoxidans</name>
    <dbReference type="NCBI Taxonomy" id="2028345"/>
    <lineage>
        <taxon>Bacteria</taxon>
        <taxon>Pseudomonadati</taxon>
        <taxon>Pseudomonadota</taxon>
        <taxon>Betaproteobacteria</taxon>
        <taxon>Burkholderiales</taxon>
        <taxon>Alcaligenaceae</taxon>
        <taxon>Pollutimonas</taxon>
    </lineage>
</organism>
<dbReference type="PANTHER" id="PTHR10443">
    <property type="entry name" value="MICROSOMAL DIPEPTIDASE"/>
    <property type="match status" value="1"/>
</dbReference>
<gene>
    <name evidence="1" type="ORF">CKA81_12545</name>
</gene>
<dbReference type="PANTHER" id="PTHR10443:SF12">
    <property type="entry name" value="DIPEPTIDASE"/>
    <property type="match status" value="1"/>
</dbReference>
<name>A0A410GE71_9BURK</name>
<dbReference type="PROSITE" id="PS51365">
    <property type="entry name" value="RENAL_DIPEPTIDASE_2"/>
    <property type="match status" value="1"/>
</dbReference>
<dbReference type="OrthoDB" id="9804920at2"/>
<evidence type="ECO:0008006" key="3">
    <source>
        <dbReference type="Google" id="ProtNLM"/>
    </source>
</evidence>
<dbReference type="InterPro" id="IPR008257">
    <property type="entry name" value="Pept_M19"/>
</dbReference>
<dbReference type="AlphaFoldDB" id="A0A410GE71"/>
<keyword evidence="2" id="KW-1185">Reference proteome</keyword>
<dbReference type="KEGG" id="pus:CKA81_12545"/>
<dbReference type="SUPFAM" id="SSF51556">
    <property type="entry name" value="Metallo-dependent hydrolases"/>
    <property type="match status" value="1"/>
</dbReference>
<dbReference type="GO" id="GO:0070573">
    <property type="term" value="F:metallodipeptidase activity"/>
    <property type="evidence" value="ECO:0007669"/>
    <property type="project" value="InterPro"/>
</dbReference>
<reference evidence="1 2" key="1">
    <citation type="submission" date="2017-08" db="EMBL/GenBank/DDBJ databases">
        <authorList>
            <person name="Park S.-J."/>
            <person name="Kim H."/>
        </authorList>
    </citation>
    <scope>NUCLEOTIDE SEQUENCE [LARGE SCALE GENOMIC DNA]</scope>
    <source>
        <strain evidence="2">ye3</strain>
    </source>
</reference>
<dbReference type="InterPro" id="IPR032466">
    <property type="entry name" value="Metal_Hydrolase"/>
</dbReference>
<dbReference type="GO" id="GO:0006508">
    <property type="term" value="P:proteolysis"/>
    <property type="evidence" value="ECO:0007669"/>
    <property type="project" value="InterPro"/>
</dbReference>
<protein>
    <recommendedName>
        <fullName evidence="3">Peptidase M19</fullName>
    </recommendedName>
</protein>
<dbReference type="Pfam" id="PF01244">
    <property type="entry name" value="Peptidase_M19"/>
    <property type="match status" value="1"/>
</dbReference>
<evidence type="ECO:0000313" key="2">
    <source>
        <dbReference type="Proteomes" id="UP000283474"/>
    </source>
</evidence>
<dbReference type="RefSeq" id="WP_128355563.1">
    <property type="nucleotide sequence ID" value="NZ_CP022987.1"/>
</dbReference>
<dbReference type="Proteomes" id="UP000283474">
    <property type="component" value="Chromosome"/>
</dbReference>
<accession>A0A410GE71</accession>